<dbReference type="AlphaFoldDB" id="F1T4J4"/>
<keyword evidence="1" id="KW-0813">Transport</keyword>
<dbReference type="GeneID" id="93210190"/>
<name>F1T4J4_9ACTN</name>
<evidence type="ECO:0000313" key="5">
    <source>
        <dbReference type="EMBL" id="EGF23638.1"/>
    </source>
</evidence>
<dbReference type="InterPro" id="IPR003593">
    <property type="entry name" value="AAA+_ATPase"/>
</dbReference>
<evidence type="ECO:0000256" key="1">
    <source>
        <dbReference type="ARBA" id="ARBA00022448"/>
    </source>
</evidence>
<comment type="caution">
    <text evidence="5">The sequence shown here is derived from an EMBL/GenBank/DDBJ whole genome shotgun (WGS) entry which is preliminary data.</text>
</comment>
<dbReference type="GO" id="GO:0016887">
    <property type="term" value="F:ATP hydrolysis activity"/>
    <property type="evidence" value="ECO:0007669"/>
    <property type="project" value="InterPro"/>
</dbReference>
<gene>
    <name evidence="5" type="ORF">HMPREF0091_10585</name>
</gene>
<keyword evidence="2" id="KW-0547">Nucleotide-binding</keyword>
<feature type="domain" description="ABC transporter" evidence="4">
    <location>
        <begin position="5"/>
        <end position="242"/>
    </location>
</feature>
<dbReference type="RefSeq" id="WP_006302766.1">
    <property type="nucleotide sequence ID" value="NZ_ACGK02000001.1"/>
</dbReference>
<reference evidence="5 6" key="1">
    <citation type="submission" date="2011-02" db="EMBL/GenBank/DDBJ databases">
        <authorList>
            <person name="Muzny D."/>
            <person name="Qin X."/>
            <person name="Buhay C."/>
            <person name="Dugan-Rocha S."/>
            <person name="Ding Y."/>
            <person name="Chen G."/>
            <person name="Hawes A."/>
            <person name="Holder M."/>
            <person name="Jhangiani S."/>
            <person name="Johnson A."/>
            <person name="Khan Z."/>
            <person name="Li Z."/>
            <person name="Liu W."/>
            <person name="Liu X."/>
            <person name="Perez L."/>
            <person name="Shen H."/>
            <person name="Wang Q."/>
            <person name="Watt J."/>
            <person name="Xi L."/>
            <person name="Xin Y."/>
            <person name="Zhou J."/>
            <person name="Deng J."/>
            <person name="Jiang H."/>
            <person name="Liu Y."/>
            <person name="Qu J."/>
            <person name="Song X.-Z."/>
            <person name="Zhang L."/>
            <person name="Villasana D."/>
            <person name="Johnson A."/>
            <person name="Liu J."/>
            <person name="Liyanage D."/>
            <person name="Lorensuhewa L."/>
            <person name="Robinson T."/>
            <person name="Song A."/>
            <person name="Song B.-B."/>
            <person name="Dinh H."/>
            <person name="Thornton R."/>
            <person name="Coyle M."/>
            <person name="Francisco L."/>
            <person name="Jackson L."/>
            <person name="Javaid M."/>
            <person name="Korchina V."/>
            <person name="Kovar C."/>
            <person name="Mata R."/>
            <person name="Mathew T."/>
            <person name="Ngo R."/>
            <person name="Nguyen L."/>
            <person name="Nguyen N."/>
            <person name="Okwuonu G."/>
            <person name="Ongeri F."/>
            <person name="Pham C."/>
            <person name="Simmons D."/>
            <person name="Wilczek-Boney K."/>
            <person name="Hale W."/>
            <person name="Jakkamsetti A."/>
            <person name="Pham P."/>
            <person name="Ruth R."/>
            <person name="San Lucas F."/>
            <person name="Warren J."/>
            <person name="Zhang J."/>
            <person name="Zhao Z."/>
            <person name="Zhou C."/>
            <person name="Zhu D."/>
            <person name="Lee S."/>
            <person name="Bess C."/>
            <person name="Blankenburg K."/>
            <person name="Forbes L."/>
            <person name="Fu Q."/>
            <person name="Gubbala S."/>
            <person name="Hirani K."/>
            <person name="Jayaseelan J.C."/>
            <person name="Lara F."/>
            <person name="Munidasa M."/>
            <person name="Palculict T."/>
            <person name="Patil S."/>
            <person name="Pu L.-L."/>
            <person name="Saada N."/>
            <person name="Tang L."/>
            <person name="Weissenberger G."/>
            <person name="Zhu Y."/>
            <person name="Hemphill L."/>
            <person name="Shang Y."/>
            <person name="Youmans B."/>
            <person name="Ayvaz T."/>
            <person name="Ross M."/>
            <person name="Santibanez J."/>
            <person name="Aqrawi P."/>
            <person name="Gross S."/>
            <person name="Joshi V."/>
            <person name="Fowler G."/>
            <person name="Nazareth L."/>
            <person name="Reid J."/>
            <person name="Worley K."/>
            <person name="Petrosino J."/>
            <person name="Highlander S."/>
            <person name="Gibbs R."/>
        </authorList>
    </citation>
    <scope>NUCLEOTIDE SEQUENCE [LARGE SCALE GENOMIC DNA]</scope>
    <source>
        <strain evidence="5 6">DSM 15829</strain>
    </source>
</reference>
<dbReference type="Proteomes" id="UP000005947">
    <property type="component" value="Unassembled WGS sequence"/>
</dbReference>
<dbReference type="PROSITE" id="PS00211">
    <property type="entry name" value="ABC_TRANSPORTER_1"/>
    <property type="match status" value="1"/>
</dbReference>
<dbReference type="OrthoDB" id="2079174at2"/>
<dbReference type="InterPro" id="IPR027417">
    <property type="entry name" value="P-loop_NTPase"/>
</dbReference>
<dbReference type="PANTHER" id="PTHR24220:SF86">
    <property type="entry name" value="ABC TRANSPORTER ABCH.1"/>
    <property type="match status" value="1"/>
</dbReference>
<evidence type="ECO:0000259" key="4">
    <source>
        <dbReference type="PROSITE" id="PS50893"/>
    </source>
</evidence>
<keyword evidence="6" id="KW-1185">Reference proteome</keyword>
<protein>
    <submittedName>
        <fullName evidence="5">ABC transporter, ATP-binding protein</fullName>
    </submittedName>
</protein>
<dbReference type="InterPro" id="IPR017871">
    <property type="entry name" value="ABC_transporter-like_CS"/>
</dbReference>
<dbReference type="InterPro" id="IPR003439">
    <property type="entry name" value="ABC_transporter-like_ATP-bd"/>
</dbReference>
<dbReference type="InterPro" id="IPR017911">
    <property type="entry name" value="MacB-like_ATP-bd"/>
</dbReference>
<dbReference type="InterPro" id="IPR015854">
    <property type="entry name" value="ABC_transpr_LolD-like"/>
</dbReference>
<dbReference type="Pfam" id="PF00005">
    <property type="entry name" value="ABC_tran"/>
    <property type="match status" value="1"/>
</dbReference>
<evidence type="ECO:0000256" key="3">
    <source>
        <dbReference type="ARBA" id="ARBA00022840"/>
    </source>
</evidence>
<proteinExistence type="predicted"/>
<dbReference type="GO" id="GO:0098796">
    <property type="term" value="C:membrane protein complex"/>
    <property type="evidence" value="ECO:0007669"/>
    <property type="project" value="UniProtKB-ARBA"/>
</dbReference>
<dbReference type="PANTHER" id="PTHR24220">
    <property type="entry name" value="IMPORT ATP-BINDING PROTEIN"/>
    <property type="match status" value="1"/>
</dbReference>
<evidence type="ECO:0000313" key="6">
    <source>
        <dbReference type="Proteomes" id="UP000005947"/>
    </source>
</evidence>
<dbReference type="GO" id="GO:0005886">
    <property type="term" value="C:plasma membrane"/>
    <property type="evidence" value="ECO:0007669"/>
    <property type="project" value="TreeGrafter"/>
</dbReference>
<dbReference type="PROSITE" id="PS50893">
    <property type="entry name" value="ABC_TRANSPORTER_2"/>
    <property type="match status" value="1"/>
</dbReference>
<dbReference type="Gene3D" id="3.40.50.300">
    <property type="entry name" value="P-loop containing nucleotide triphosphate hydrolases"/>
    <property type="match status" value="1"/>
</dbReference>
<sequence>MSAVVDIKNIHRVYESKAGSVHALKGVSLCVEQGEFLCIMGPSGSGKSTLMNILGCLDTPTQGSYFLEGIDIATLSDDELATIRAKRLGFVFQSFNLLPRATVLKNVTLPLVYSNYPADLRFERACRCLESVGLPATYYNHKSNELSGGQMQRVAIARALVNNPAVILADEPTGNLDSATSEMVLKTFKQLKSQGKTIILITHDPEVATWADRCVHIRDGHLLSDEEEKQAVLKSTRHGRGLT</sequence>
<dbReference type="SUPFAM" id="SSF52540">
    <property type="entry name" value="P-loop containing nucleoside triphosphate hydrolases"/>
    <property type="match status" value="1"/>
</dbReference>
<keyword evidence="3 5" id="KW-0067">ATP-binding</keyword>
<dbReference type="GO" id="GO:0022857">
    <property type="term" value="F:transmembrane transporter activity"/>
    <property type="evidence" value="ECO:0007669"/>
    <property type="project" value="TreeGrafter"/>
</dbReference>
<dbReference type="eggNOG" id="COG1136">
    <property type="taxonomic scope" value="Bacteria"/>
</dbReference>
<dbReference type="SMART" id="SM00382">
    <property type="entry name" value="AAA"/>
    <property type="match status" value="1"/>
</dbReference>
<dbReference type="FunFam" id="3.40.50.300:FF:000032">
    <property type="entry name" value="Export ABC transporter ATP-binding protein"/>
    <property type="match status" value="1"/>
</dbReference>
<evidence type="ECO:0000256" key="2">
    <source>
        <dbReference type="ARBA" id="ARBA00022741"/>
    </source>
</evidence>
<dbReference type="GO" id="GO:0005524">
    <property type="term" value="F:ATP binding"/>
    <property type="evidence" value="ECO:0007669"/>
    <property type="project" value="UniProtKB-KW"/>
</dbReference>
<organism evidence="5 6">
    <name type="scientific">Fannyhessea vaginae DSM 15829</name>
    <dbReference type="NCBI Taxonomy" id="525256"/>
    <lineage>
        <taxon>Bacteria</taxon>
        <taxon>Bacillati</taxon>
        <taxon>Actinomycetota</taxon>
        <taxon>Coriobacteriia</taxon>
        <taxon>Coriobacteriales</taxon>
        <taxon>Atopobiaceae</taxon>
        <taxon>Fannyhessea</taxon>
    </lineage>
</organism>
<accession>F1T4J4</accession>
<dbReference type="EMBL" id="ACGK02000001">
    <property type="protein sequence ID" value="EGF23638.1"/>
    <property type="molecule type" value="Genomic_DNA"/>
</dbReference>
<dbReference type="CDD" id="cd03255">
    <property type="entry name" value="ABC_MJ0796_LolCDE_FtsE"/>
    <property type="match status" value="1"/>
</dbReference>